<dbReference type="AlphaFoldDB" id="A0A161X2B7"/>
<protein>
    <submittedName>
        <fullName evidence="1">Uncharacterized protein</fullName>
    </submittedName>
</protein>
<reference evidence="1" key="2">
    <citation type="submission" date="2022-03" db="EMBL/GenBank/DDBJ databases">
        <title>Draft title - Genomic analysis of global carrot germplasm unveils the trajectory of domestication and the origin of high carotenoid orange carrot.</title>
        <authorList>
            <person name="Iorizzo M."/>
            <person name="Ellison S."/>
            <person name="Senalik D."/>
            <person name="Macko-Podgorni A."/>
            <person name="Grzebelus D."/>
            <person name="Bostan H."/>
            <person name="Rolling W."/>
            <person name="Curaba J."/>
            <person name="Simon P."/>
        </authorList>
    </citation>
    <scope>NUCLEOTIDE SEQUENCE</scope>
    <source>
        <tissue evidence="1">Leaf</tissue>
    </source>
</reference>
<keyword evidence="2" id="KW-1185">Reference proteome</keyword>
<name>A0A161X2B7_DAUCS</name>
<reference evidence="1" key="1">
    <citation type="journal article" date="2016" name="Nat. Genet.">
        <title>A high-quality carrot genome assembly provides new insights into carotenoid accumulation and asterid genome evolution.</title>
        <authorList>
            <person name="Iorizzo M."/>
            <person name="Ellison S."/>
            <person name="Senalik D."/>
            <person name="Zeng P."/>
            <person name="Satapoomin P."/>
            <person name="Huang J."/>
            <person name="Bowman M."/>
            <person name="Iovene M."/>
            <person name="Sanseverino W."/>
            <person name="Cavagnaro P."/>
            <person name="Yildiz M."/>
            <person name="Macko-Podgorni A."/>
            <person name="Moranska E."/>
            <person name="Grzebelus E."/>
            <person name="Grzebelus D."/>
            <person name="Ashrafi H."/>
            <person name="Zheng Z."/>
            <person name="Cheng S."/>
            <person name="Spooner D."/>
            <person name="Van Deynze A."/>
            <person name="Simon P."/>
        </authorList>
    </citation>
    <scope>NUCLEOTIDE SEQUENCE</scope>
    <source>
        <tissue evidence="1">Leaf</tissue>
    </source>
</reference>
<organism evidence="1 2">
    <name type="scientific">Daucus carota subsp. sativus</name>
    <name type="common">Carrot</name>
    <dbReference type="NCBI Taxonomy" id="79200"/>
    <lineage>
        <taxon>Eukaryota</taxon>
        <taxon>Viridiplantae</taxon>
        <taxon>Streptophyta</taxon>
        <taxon>Embryophyta</taxon>
        <taxon>Tracheophyta</taxon>
        <taxon>Spermatophyta</taxon>
        <taxon>Magnoliopsida</taxon>
        <taxon>eudicotyledons</taxon>
        <taxon>Gunneridae</taxon>
        <taxon>Pentapetalae</taxon>
        <taxon>asterids</taxon>
        <taxon>campanulids</taxon>
        <taxon>Apiales</taxon>
        <taxon>Apiaceae</taxon>
        <taxon>Apioideae</taxon>
        <taxon>Scandiceae</taxon>
        <taxon>Daucinae</taxon>
        <taxon>Daucus</taxon>
        <taxon>Daucus sect. Daucus</taxon>
    </lineage>
</organism>
<dbReference type="Proteomes" id="UP000077755">
    <property type="component" value="Chromosome 2"/>
</dbReference>
<dbReference type="EMBL" id="CP093344">
    <property type="protein sequence ID" value="WOG87498.1"/>
    <property type="molecule type" value="Genomic_DNA"/>
</dbReference>
<sequence>MVLSTTTPRLHLQPSNMRISYMIPLRHLVGYQIRNTSTVVFDLNVICTLVNYVAQNTILVLKIQRSIEDYHSSLDWITFAAAMISLIGTVSSLLKYKDRPHKRIWFNVLVSLLLVVASCHALAVHSDPKVWANVLSILLLYVTKTNSKYKESYYLLGEKMVPIAGFCVQGDGITAVAVSAEHAHLVNSRYQDDRNLKLLVSSGEGLMANINMREECPAPPVFIPITSLAY</sequence>
<dbReference type="Gramene" id="KZN05145">
    <property type="protein sequence ID" value="KZN05145"/>
    <property type="gene ID" value="DCAR_005982"/>
</dbReference>
<accession>A0A161X2B7</accession>
<evidence type="ECO:0000313" key="1">
    <source>
        <dbReference type="EMBL" id="WOG87498.1"/>
    </source>
</evidence>
<evidence type="ECO:0000313" key="2">
    <source>
        <dbReference type="Proteomes" id="UP000077755"/>
    </source>
</evidence>
<proteinExistence type="predicted"/>
<gene>
    <name evidence="1" type="ORF">DCAR_0206726</name>
</gene>